<protein>
    <submittedName>
        <fullName evidence="9">Uncharacterized protein</fullName>
    </submittedName>
</protein>
<evidence type="ECO:0000256" key="5">
    <source>
        <dbReference type="ARBA" id="ARBA00023015"/>
    </source>
</evidence>
<dbReference type="PROSITE" id="PS50114">
    <property type="entry name" value="GATA_ZN_FINGER_2"/>
    <property type="match status" value="2"/>
</dbReference>
<evidence type="ECO:0000313" key="9">
    <source>
        <dbReference type="EnsemblMetazoa" id="PPA00213.1"/>
    </source>
</evidence>
<evidence type="ECO:0000256" key="1">
    <source>
        <dbReference type="ARBA" id="ARBA00004123"/>
    </source>
</evidence>
<evidence type="ECO:0000256" key="8">
    <source>
        <dbReference type="SAM" id="MobiDB-lite"/>
    </source>
</evidence>
<dbReference type="PRINTS" id="PR00619">
    <property type="entry name" value="GATAZNFINGER"/>
</dbReference>
<reference evidence="10" key="1">
    <citation type="journal article" date="2008" name="Nat. Genet.">
        <title>The Pristionchus pacificus genome provides a unique perspective on nematode lifestyle and parasitism.</title>
        <authorList>
            <person name="Dieterich C."/>
            <person name="Clifton S.W."/>
            <person name="Schuster L.N."/>
            <person name="Chinwalla A."/>
            <person name="Delehaunty K."/>
            <person name="Dinkelacker I."/>
            <person name="Fulton L."/>
            <person name="Fulton R."/>
            <person name="Godfrey J."/>
            <person name="Minx P."/>
            <person name="Mitreva M."/>
            <person name="Roeseler W."/>
            <person name="Tian H."/>
            <person name="Witte H."/>
            <person name="Yang S.P."/>
            <person name="Wilson R.K."/>
            <person name="Sommer R.J."/>
        </authorList>
    </citation>
    <scope>NUCLEOTIDE SEQUENCE [LARGE SCALE GENOMIC DNA]</scope>
    <source>
        <strain evidence="10">PS312</strain>
    </source>
</reference>
<organism evidence="9 10">
    <name type="scientific">Pristionchus pacificus</name>
    <name type="common">Parasitic nematode worm</name>
    <dbReference type="NCBI Taxonomy" id="54126"/>
    <lineage>
        <taxon>Eukaryota</taxon>
        <taxon>Metazoa</taxon>
        <taxon>Ecdysozoa</taxon>
        <taxon>Nematoda</taxon>
        <taxon>Chromadorea</taxon>
        <taxon>Rhabditida</taxon>
        <taxon>Rhabditina</taxon>
        <taxon>Diplogasteromorpha</taxon>
        <taxon>Diplogasteroidea</taxon>
        <taxon>Neodiplogasteridae</taxon>
        <taxon>Pristionchus</taxon>
    </lineage>
</organism>
<comment type="subcellular location">
    <subcellularLocation>
        <location evidence="1">Nucleus</location>
    </subcellularLocation>
</comment>
<gene>
    <name evidence="9" type="primary">WBGene00089767</name>
</gene>
<reference evidence="9" key="2">
    <citation type="submission" date="2022-06" db="UniProtKB">
        <authorList>
            <consortium name="EnsemblMetazoa"/>
        </authorList>
    </citation>
    <scope>IDENTIFICATION</scope>
    <source>
        <strain evidence="9">PS312</strain>
    </source>
</reference>
<evidence type="ECO:0000256" key="2">
    <source>
        <dbReference type="ARBA" id="ARBA00022723"/>
    </source>
</evidence>
<keyword evidence="3" id="KW-0863">Zinc-finger</keyword>
<dbReference type="FunFam" id="3.30.50.10:FF:000045">
    <property type="entry name" value="Transcription factor elt-7"/>
    <property type="match status" value="1"/>
</dbReference>
<dbReference type="CDD" id="cd00202">
    <property type="entry name" value="ZnF_GATA"/>
    <property type="match status" value="2"/>
</dbReference>
<name>A0A2A6BGA4_PRIPA</name>
<dbReference type="InterPro" id="IPR039355">
    <property type="entry name" value="Transcription_factor_GATA"/>
</dbReference>
<proteinExistence type="predicted"/>
<dbReference type="GO" id="GO:0045944">
    <property type="term" value="P:positive regulation of transcription by RNA polymerase II"/>
    <property type="evidence" value="ECO:0000318"/>
    <property type="project" value="GO_Central"/>
</dbReference>
<dbReference type="GO" id="GO:0008270">
    <property type="term" value="F:zinc ion binding"/>
    <property type="evidence" value="ECO:0007669"/>
    <property type="project" value="UniProtKB-KW"/>
</dbReference>
<keyword evidence="4" id="KW-0862">Zinc</keyword>
<dbReference type="OrthoDB" id="515401at2759"/>
<dbReference type="PROSITE" id="PS00344">
    <property type="entry name" value="GATA_ZN_FINGER_1"/>
    <property type="match status" value="1"/>
</dbReference>
<feature type="region of interest" description="Disordered" evidence="8">
    <location>
        <begin position="706"/>
        <end position="740"/>
    </location>
</feature>
<keyword evidence="7" id="KW-0539">Nucleus</keyword>
<accession>A0A2A6BGA4</accession>
<keyword evidence="10" id="KW-1185">Reference proteome</keyword>
<sequence>MNDPSSNCNCPATSCTGQCAQFPDDSRTGYITGQGCPMMNSFNYGNESTPSSYYWTFPSAVPYPHPAATSFDFSAGSFFPQYNQPFPYYPSCARVQPPSMGSFSENTQLKNNYEENENDILIPASTPDSVEHWSPPPDLALWKEHDNDDGVLADASNKNLSSVPHHFSSSDCENMQGKTSETKNIELLMPLRETSHFESRVQKIPHLQNSFSLPEESMETEFLDDIDSILPLDQPNLKSLSVESSIDYRSPIQTAPFEMAKEIQEVDLEMESMPVLDSSILVSPFASRSPAFKTEKDKKKRQSSFLKNKLLQPLNRDVFKQCSNCGATESTLWRRTGQGLIECNPCQLHFRRHGQKRPLTMKSAKILRRVRQPRAAALSEKKSASSNPQACSSVDIVEEEAVASPMDQLLAMVEQAISPEIAEPPPVDENMLPVSNGDFDMSKLLILLREKQTRSAAVATVNQASKKRQWVVHLSNSTSSPAPKILDSPAVGTPRLHTKPAASPLANSAALASLVPSMPPSASLPQLIRRKSGAYQIHRPSFPSTLSPTLHASPIVTPSKGRQIASIPLRSLSASSSLIHTALASPSVGPTPFNTPVTQLSTTSLVSLLNRGDPVSGFKRKRKSPVVHTESVCANCGTRETTLWRRSDEGEIECNSCSLYYRKRGVKRPLYLCNREIHKRKRLSAHALSENRLEVDVAKMIHAMGKGEDGSRGLANEENAPPIPSSLSPVSSHIDASLVQ</sequence>
<dbReference type="InterPro" id="IPR013088">
    <property type="entry name" value="Znf_NHR/GATA"/>
</dbReference>
<keyword evidence="6" id="KW-0804">Transcription</keyword>
<dbReference type="InterPro" id="IPR000679">
    <property type="entry name" value="Znf_GATA"/>
</dbReference>
<dbReference type="AlphaFoldDB" id="A0A2A6BGA4"/>
<evidence type="ECO:0000256" key="4">
    <source>
        <dbReference type="ARBA" id="ARBA00022833"/>
    </source>
</evidence>
<evidence type="ECO:0000256" key="7">
    <source>
        <dbReference type="ARBA" id="ARBA00023242"/>
    </source>
</evidence>
<dbReference type="GO" id="GO:0000122">
    <property type="term" value="P:negative regulation of transcription by RNA polymerase II"/>
    <property type="evidence" value="ECO:0000318"/>
    <property type="project" value="GO_Central"/>
</dbReference>
<dbReference type="GO" id="GO:0000981">
    <property type="term" value="F:DNA-binding transcription factor activity, RNA polymerase II-specific"/>
    <property type="evidence" value="ECO:0000318"/>
    <property type="project" value="GO_Central"/>
</dbReference>
<dbReference type="EnsemblMetazoa" id="PPA00213.1">
    <property type="protein sequence ID" value="PPA00213.1"/>
    <property type="gene ID" value="WBGene00089767"/>
</dbReference>
<dbReference type="GO" id="GO:0045165">
    <property type="term" value="P:cell fate commitment"/>
    <property type="evidence" value="ECO:0000318"/>
    <property type="project" value="GO_Central"/>
</dbReference>
<dbReference type="Gene3D" id="3.30.50.10">
    <property type="entry name" value="Erythroid Transcription Factor GATA-1, subunit A"/>
    <property type="match status" value="2"/>
</dbReference>
<dbReference type="SUPFAM" id="SSF57716">
    <property type="entry name" value="Glucocorticoid receptor-like (DNA-binding domain)"/>
    <property type="match status" value="2"/>
</dbReference>
<dbReference type="Proteomes" id="UP000005239">
    <property type="component" value="Unassembled WGS sequence"/>
</dbReference>
<dbReference type="PANTHER" id="PTHR10071">
    <property type="entry name" value="TRANSCRIPTION FACTOR GATA FAMILY MEMBER"/>
    <property type="match status" value="1"/>
</dbReference>
<dbReference type="PANTHER" id="PTHR10071:SF281">
    <property type="entry name" value="BOX A-BINDING FACTOR-RELATED"/>
    <property type="match status" value="1"/>
</dbReference>
<accession>A0A8R1Y631</accession>
<dbReference type="Pfam" id="PF00320">
    <property type="entry name" value="GATA"/>
    <property type="match status" value="2"/>
</dbReference>
<evidence type="ECO:0000256" key="6">
    <source>
        <dbReference type="ARBA" id="ARBA00023163"/>
    </source>
</evidence>
<evidence type="ECO:0000256" key="3">
    <source>
        <dbReference type="ARBA" id="ARBA00022771"/>
    </source>
</evidence>
<dbReference type="GO" id="GO:0000978">
    <property type="term" value="F:RNA polymerase II cis-regulatory region sequence-specific DNA binding"/>
    <property type="evidence" value="ECO:0000318"/>
    <property type="project" value="GO_Central"/>
</dbReference>
<evidence type="ECO:0000313" key="10">
    <source>
        <dbReference type="Proteomes" id="UP000005239"/>
    </source>
</evidence>
<dbReference type="GO" id="GO:0005634">
    <property type="term" value="C:nucleus"/>
    <property type="evidence" value="ECO:0000318"/>
    <property type="project" value="GO_Central"/>
</dbReference>
<keyword evidence="2" id="KW-0479">Metal-binding</keyword>
<dbReference type="SMART" id="SM00401">
    <property type="entry name" value="ZnF_GATA"/>
    <property type="match status" value="2"/>
</dbReference>
<keyword evidence="5" id="KW-0805">Transcription regulation</keyword>